<proteinExistence type="predicted"/>
<comment type="caution">
    <text evidence="2">The sequence shown here is derived from an EMBL/GenBank/DDBJ whole genome shotgun (WGS) entry which is preliminary data.</text>
</comment>
<dbReference type="PANTHER" id="PTHR22798:SF0">
    <property type="entry name" value="MALIGNANT T-CELL-AMPLIFIED SEQUENCE 1"/>
    <property type="match status" value="1"/>
</dbReference>
<feature type="domain" description="PUA" evidence="1">
    <location>
        <begin position="89"/>
        <end position="164"/>
    </location>
</feature>
<protein>
    <recommendedName>
        <fullName evidence="1">PUA domain-containing protein</fullName>
    </recommendedName>
</protein>
<dbReference type="PANTHER" id="PTHR22798">
    <property type="entry name" value="MCT-1 PROTEIN"/>
    <property type="match status" value="1"/>
</dbReference>
<dbReference type="InterPro" id="IPR002478">
    <property type="entry name" value="PUA"/>
</dbReference>
<sequence length="180" mass="20207">MSGLKIQYLSKKTVKSILTFLENRKDIDPIFLEIIREHEEVKLVISSRFEIIVFDSIPALFRKLDREIYIPTLYVLNMLYSSKKIVIVPSVTTDEGAIAPLKRGADLMIPGIKKINKSFSKGDIVAIMEPGERYIVAVGIALVNSIDVAPNTKGRGIENLSHIDDEIWSTSLHIVKALSR</sequence>
<reference evidence="2" key="1">
    <citation type="journal article" date="2020" name="mSystems">
        <title>Genome- and Community-Level Interaction Insights into Carbon Utilization and Element Cycling Functions of Hydrothermarchaeota in Hydrothermal Sediment.</title>
        <authorList>
            <person name="Zhou Z."/>
            <person name="Liu Y."/>
            <person name="Xu W."/>
            <person name="Pan J."/>
            <person name="Luo Z.H."/>
            <person name="Li M."/>
        </authorList>
    </citation>
    <scope>NUCLEOTIDE SEQUENCE [LARGE SCALE GENOMIC DNA]</scope>
    <source>
        <strain evidence="2">SpSt-658</strain>
    </source>
</reference>
<dbReference type="Gene3D" id="3.10.400.20">
    <property type="match status" value="1"/>
</dbReference>
<name>A0A7C4H226_9CREN</name>
<dbReference type="GO" id="GO:0001731">
    <property type="term" value="P:formation of translation preinitiation complex"/>
    <property type="evidence" value="ECO:0007669"/>
    <property type="project" value="TreeGrafter"/>
</dbReference>
<dbReference type="GO" id="GO:0003723">
    <property type="term" value="F:RNA binding"/>
    <property type="evidence" value="ECO:0007669"/>
    <property type="project" value="InterPro"/>
</dbReference>
<evidence type="ECO:0000313" key="2">
    <source>
        <dbReference type="EMBL" id="HGM07189.1"/>
    </source>
</evidence>
<dbReference type="EMBL" id="DTCA01000069">
    <property type="protein sequence ID" value="HGM07189.1"/>
    <property type="molecule type" value="Genomic_DNA"/>
</dbReference>
<dbReference type="InterPro" id="IPR004521">
    <property type="entry name" value="Uncharacterised_CHP00451"/>
</dbReference>
<dbReference type="PIRSF" id="PIRSF005067">
    <property type="entry name" value="Tma_RNA-bind_prd"/>
    <property type="match status" value="1"/>
</dbReference>
<dbReference type="NCBIfam" id="TIGR00451">
    <property type="entry name" value="unchar_dom_2"/>
    <property type="match status" value="1"/>
</dbReference>
<dbReference type="Pfam" id="PF01472">
    <property type="entry name" value="PUA"/>
    <property type="match status" value="1"/>
</dbReference>
<dbReference type="SUPFAM" id="SSF88697">
    <property type="entry name" value="PUA domain-like"/>
    <property type="match status" value="1"/>
</dbReference>
<dbReference type="AlphaFoldDB" id="A0A7C4H226"/>
<accession>A0A7C4H226</accession>
<dbReference type="InterPro" id="IPR015947">
    <property type="entry name" value="PUA-like_sf"/>
</dbReference>
<evidence type="ECO:0000259" key="1">
    <source>
        <dbReference type="SMART" id="SM00359"/>
    </source>
</evidence>
<dbReference type="InterPro" id="IPR016437">
    <property type="entry name" value="MCT-1/Tma20"/>
</dbReference>
<dbReference type="SMART" id="SM00359">
    <property type="entry name" value="PUA"/>
    <property type="match status" value="1"/>
</dbReference>
<dbReference type="PROSITE" id="PS50890">
    <property type="entry name" value="PUA"/>
    <property type="match status" value="1"/>
</dbReference>
<organism evidence="2">
    <name type="scientific">Ignisphaera aggregans</name>
    <dbReference type="NCBI Taxonomy" id="334771"/>
    <lineage>
        <taxon>Archaea</taxon>
        <taxon>Thermoproteota</taxon>
        <taxon>Thermoprotei</taxon>
        <taxon>Desulfurococcales</taxon>
        <taxon>Desulfurococcaceae</taxon>
        <taxon>Ignisphaera</taxon>
    </lineage>
</organism>
<gene>
    <name evidence="2" type="ORF">ENU31_02090</name>
</gene>